<sequence length="81" mass="8385">MNSARNRRGFNPFHTGGRLTKSRHADEAAEVAGHDQPKPAPALTGTARLNASIRKAAGRVAVPLSPVSGDAEAAPRHPPSG</sequence>
<organism evidence="2 3">
    <name type="scientific">Candidatus Viridilinea halotolerans</name>
    <dbReference type="NCBI Taxonomy" id="2491704"/>
    <lineage>
        <taxon>Bacteria</taxon>
        <taxon>Bacillati</taxon>
        <taxon>Chloroflexota</taxon>
        <taxon>Chloroflexia</taxon>
        <taxon>Chloroflexales</taxon>
        <taxon>Chloroflexineae</taxon>
        <taxon>Oscillochloridaceae</taxon>
        <taxon>Candidatus Viridilinea</taxon>
    </lineage>
</organism>
<feature type="region of interest" description="Disordered" evidence="1">
    <location>
        <begin position="1"/>
        <end position="43"/>
    </location>
</feature>
<dbReference type="AlphaFoldDB" id="A0A426U8J2"/>
<dbReference type="Proteomes" id="UP000280307">
    <property type="component" value="Unassembled WGS sequence"/>
</dbReference>
<reference evidence="2 3" key="1">
    <citation type="submission" date="2018-12" db="EMBL/GenBank/DDBJ databases">
        <title>Genome Sequence of Candidatus Viridilinea halotolerans isolated from saline sulfide-rich spring.</title>
        <authorList>
            <person name="Grouzdev D.S."/>
            <person name="Burganskaya E.I."/>
            <person name="Krutkina M.S."/>
            <person name="Sukhacheva M.V."/>
            <person name="Gorlenko V.M."/>
        </authorList>
    </citation>
    <scope>NUCLEOTIDE SEQUENCE [LARGE SCALE GENOMIC DNA]</scope>
    <source>
        <strain evidence="2">Chok-6</strain>
    </source>
</reference>
<gene>
    <name evidence="2" type="ORF">EI684_02790</name>
</gene>
<dbReference type="EMBL" id="RSAS01000111">
    <property type="protein sequence ID" value="RRR76565.1"/>
    <property type="molecule type" value="Genomic_DNA"/>
</dbReference>
<proteinExistence type="predicted"/>
<comment type="caution">
    <text evidence="2">The sequence shown here is derived from an EMBL/GenBank/DDBJ whole genome shotgun (WGS) entry which is preliminary data.</text>
</comment>
<feature type="compositionally biased region" description="Basic and acidic residues" evidence="1">
    <location>
        <begin position="23"/>
        <end position="37"/>
    </location>
</feature>
<evidence type="ECO:0000313" key="2">
    <source>
        <dbReference type="EMBL" id="RRR76565.1"/>
    </source>
</evidence>
<protein>
    <submittedName>
        <fullName evidence="2">Uncharacterized protein</fullName>
    </submittedName>
</protein>
<evidence type="ECO:0000256" key="1">
    <source>
        <dbReference type="SAM" id="MobiDB-lite"/>
    </source>
</evidence>
<accession>A0A426U8J2</accession>
<name>A0A426U8J2_9CHLR</name>
<evidence type="ECO:0000313" key="3">
    <source>
        <dbReference type="Proteomes" id="UP000280307"/>
    </source>
</evidence>